<reference evidence="5" key="1">
    <citation type="submission" date="2020-02" db="EMBL/GenBank/DDBJ databases">
        <authorList>
            <person name="Olsen N.S."/>
            <person name="Forero-Junco L."/>
            <person name="Kot W."/>
            <person name="Hansen L.H."/>
        </authorList>
    </citation>
    <scope>NUCLEOTIDE SEQUENCE [LARGE SCALE GENOMIC DNA]</scope>
</reference>
<keyword evidence="2" id="KW-0520">NAD</keyword>
<dbReference type="InterPro" id="IPR029035">
    <property type="entry name" value="DHS-like_NAD/FAD-binding_dom"/>
</dbReference>
<dbReference type="InterPro" id="IPR003000">
    <property type="entry name" value="Sirtuin"/>
</dbReference>
<dbReference type="GO" id="GO:0070403">
    <property type="term" value="F:NAD+ binding"/>
    <property type="evidence" value="ECO:0007669"/>
    <property type="project" value="InterPro"/>
</dbReference>
<dbReference type="Proteomes" id="UP000500727">
    <property type="component" value="Segment"/>
</dbReference>
<dbReference type="EMBL" id="MT074454">
    <property type="protein sequence ID" value="QIO00012.1"/>
    <property type="molecule type" value="Genomic_DNA"/>
</dbReference>
<dbReference type="GO" id="GO:0017136">
    <property type="term" value="F:histone deacetylase activity, NAD-dependent"/>
    <property type="evidence" value="ECO:0007669"/>
    <property type="project" value="TreeGrafter"/>
</dbReference>
<organism evidence="4 5">
    <name type="scientific">Salmonella phage ende</name>
    <dbReference type="NCBI Taxonomy" id="2713296"/>
    <lineage>
        <taxon>Viruses</taxon>
        <taxon>Duplodnaviria</taxon>
        <taxon>Heunggongvirae</taxon>
        <taxon>Uroviricota</taxon>
        <taxon>Caudoviricetes</taxon>
        <taxon>Demerecviridae</taxon>
        <taxon>Markadamsvirinae</taxon>
        <taxon>Epseptimavirus</taxon>
        <taxon>Epseptimavirus ende</taxon>
    </lineage>
</organism>
<accession>A0A6G8RF40</accession>
<dbReference type="InterPro" id="IPR026591">
    <property type="entry name" value="Sirtuin_cat_small_dom_sf"/>
</dbReference>
<dbReference type="SUPFAM" id="SSF52467">
    <property type="entry name" value="DHS-like NAD/FAD-binding domain"/>
    <property type="match status" value="1"/>
</dbReference>
<dbReference type="PANTHER" id="PTHR11085">
    <property type="entry name" value="NAD-DEPENDENT PROTEIN DEACYLASE SIRTUIN-5, MITOCHONDRIAL-RELATED"/>
    <property type="match status" value="1"/>
</dbReference>
<evidence type="ECO:0000256" key="1">
    <source>
        <dbReference type="ARBA" id="ARBA00022679"/>
    </source>
</evidence>
<dbReference type="RefSeq" id="YP_011112834.1">
    <property type="nucleotide sequence ID" value="NC_092900.1"/>
</dbReference>
<dbReference type="PANTHER" id="PTHR11085:SF10">
    <property type="entry name" value="NAD-DEPENDENT PROTEIN DEACYLASE SIRTUIN-5, MITOCHONDRIAL-RELATED"/>
    <property type="match status" value="1"/>
</dbReference>
<dbReference type="InterPro" id="IPR050134">
    <property type="entry name" value="NAD-dep_sirtuin_deacylases"/>
</dbReference>
<protein>
    <submittedName>
        <fullName evidence="4">Putative Sir2-like protein</fullName>
    </submittedName>
</protein>
<dbReference type="GeneID" id="99323191"/>
<dbReference type="Gene3D" id="3.40.50.1220">
    <property type="entry name" value="TPP-binding domain"/>
    <property type="match status" value="2"/>
</dbReference>
<feature type="domain" description="Deacetylase sirtuin-type" evidence="3">
    <location>
        <begin position="1"/>
        <end position="262"/>
    </location>
</feature>
<proteinExistence type="predicted"/>
<keyword evidence="1" id="KW-0808">Transferase</keyword>
<sequence length="291" mass="33642">MRRLIVVSGAGLSVDSGVRAFRTDTASGKSLWDEYDLEEVCSLPNFEAGFRRFCGEDDPHYFSARFPGIDEDGNDLYLKTHEFYNMRRQELQTVEPNIAHLRIAEWFQRYGADSVKNFTTNVDDLLERTGIPRDEIIHAHGYLKEVIYRQGRNQIIEDVGYTAIAPEDYEWVKPNVVFFGETAPWYMGQINLFDTLTSNDMVIVVGCSNQVINFNWELFPAVCRGTKMMVVNPQVRYDEQLEYEKRGVTVWRAGAAEVFGNKHFIDQVEAFMEGNIYVPEKHVRSFSMARR</sequence>
<name>A0A6G8RF40_9CAUD</name>
<dbReference type="CDD" id="cd00296">
    <property type="entry name" value="SIR2"/>
    <property type="match status" value="1"/>
</dbReference>
<evidence type="ECO:0000256" key="2">
    <source>
        <dbReference type="ARBA" id="ARBA00023027"/>
    </source>
</evidence>
<dbReference type="InterPro" id="IPR026590">
    <property type="entry name" value="Ssirtuin_cat_dom"/>
</dbReference>
<dbReference type="PROSITE" id="PS50305">
    <property type="entry name" value="SIRTUIN"/>
    <property type="match status" value="1"/>
</dbReference>
<dbReference type="Pfam" id="PF02146">
    <property type="entry name" value="SIR2"/>
    <property type="match status" value="1"/>
</dbReference>
<keyword evidence="5" id="KW-1185">Reference proteome</keyword>
<gene>
    <name evidence="4" type="ORF">ende_72</name>
</gene>
<evidence type="ECO:0000313" key="4">
    <source>
        <dbReference type="EMBL" id="QIO00012.1"/>
    </source>
</evidence>
<evidence type="ECO:0000313" key="5">
    <source>
        <dbReference type="Proteomes" id="UP000500727"/>
    </source>
</evidence>
<dbReference type="Gene3D" id="3.30.1600.10">
    <property type="entry name" value="SIR2/SIRT2 'Small Domain"/>
    <property type="match status" value="2"/>
</dbReference>
<evidence type="ECO:0000259" key="3">
    <source>
        <dbReference type="PROSITE" id="PS50305"/>
    </source>
</evidence>